<evidence type="ECO:0000259" key="1">
    <source>
        <dbReference type="PROSITE" id="PS51186"/>
    </source>
</evidence>
<keyword evidence="3" id="KW-1185">Reference proteome</keyword>
<dbReference type="EMBL" id="FXTY01000003">
    <property type="protein sequence ID" value="SMP19300.1"/>
    <property type="molecule type" value="Genomic_DNA"/>
</dbReference>
<sequence>MIRFLKAEELEKLLPLSAQVNALHEAQHPEQYRGDATAEEVMGFFSARLSEGAMIFVAEKVAGDLTGFILAVPVVRDASPFLHSVRHVELDQICVDKSCRGQGVGKSLVTAMESWMVQNDFREWKSMVQGFNTHSQNLMRGQGAEVLGLRYRKMLG</sequence>
<comment type="caution">
    <text evidence="2">The sequence shown here is derived from an EMBL/GenBank/DDBJ whole genome shotgun (WGS) entry which is preliminary data.</text>
</comment>
<gene>
    <name evidence="2" type="ORF">SAMN06265373_103401</name>
</gene>
<dbReference type="InterPro" id="IPR000182">
    <property type="entry name" value="GNAT_dom"/>
</dbReference>
<reference evidence="2 3" key="1">
    <citation type="submission" date="2017-05" db="EMBL/GenBank/DDBJ databases">
        <authorList>
            <person name="Varghese N."/>
            <person name="Submissions S."/>
        </authorList>
    </citation>
    <scope>NUCLEOTIDE SEQUENCE [LARGE SCALE GENOMIC DNA]</scope>
    <source>
        <strain evidence="2 3">DSM 29734</strain>
    </source>
</reference>
<name>A0ABY1NWB6_9RHOB</name>
<dbReference type="PROSITE" id="PS51186">
    <property type="entry name" value="GNAT"/>
    <property type="match status" value="1"/>
</dbReference>
<evidence type="ECO:0000313" key="2">
    <source>
        <dbReference type="EMBL" id="SMP19300.1"/>
    </source>
</evidence>
<protein>
    <submittedName>
        <fullName evidence="2">Acetyltransferase (GNAT) family protein</fullName>
    </submittedName>
</protein>
<dbReference type="Proteomes" id="UP001157961">
    <property type="component" value="Unassembled WGS sequence"/>
</dbReference>
<dbReference type="Pfam" id="PF00583">
    <property type="entry name" value="Acetyltransf_1"/>
    <property type="match status" value="1"/>
</dbReference>
<evidence type="ECO:0000313" key="3">
    <source>
        <dbReference type="Proteomes" id="UP001157961"/>
    </source>
</evidence>
<dbReference type="RefSeq" id="WP_283425831.1">
    <property type="nucleotide sequence ID" value="NZ_FXTY01000003.1"/>
</dbReference>
<accession>A0ABY1NWB6</accession>
<dbReference type="PANTHER" id="PTHR43072">
    <property type="entry name" value="N-ACETYLTRANSFERASE"/>
    <property type="match status" value="1"/>
</dbReference>
<dbReference type="CDD" id="cd04301">
    <property type="entry name" value="NAT_SF"/>
    <property type="match status" value="1"/>
</dbReference>
<dbReference type="InterPro" id="IPR016181">
    <property type="entry name" value="Acyl_CoA_acyltransferase"/>
</dbReference>
<feature type="domain" description="N-acetyltransferase" evidence="1">
    <location>
        <begin position="1"/>
        <end position="156"/>
    </location>
</feature>
<proteinExistence type="predicted"/>
<dbReference type="Gene3D" id="3.40.630.30">
    <property type="match status" value="1"/>
</dbReference>
<dbReference type="SUPFAM" id="SSF55729">
    <property type="entry name" value="Acyl-CoA N-acyltransferases (Nat)"/>
    <property type="match status" value="1"/>
</dbReference>
<organism evidence="2 3">
    <name type="scientific">Shimia sagamensis</name>
    <dbReference type="NCBI Taxonomy" id="1566352"/>
    <lineage>
        <taxon>Bacteria</taxon>
        <taxon>Pseudomonadati</taxon>
        <taxon>Pseudomonadota</taxon>
        <taxon>Alphaproteobacteria</taxon>
        <taxon>Rhodobacterales</taxon>
        <taxon>Roseobacteraceae</taxon>
    </lineage>
</organism>